<feature type="transmembrane region" description="Helical" evidence="1">
    <location>
        <begin position="46"/>
        <end position="75"/>
    </location>
</feature>
<evidence type="ECO:0000313" key="2">
    <source>
        <dbReference type="EMBL" id="AIC15883.1"/>
    </source>
</evidence>
<sequence>MIRNKLAGMLAIASGVLFLVSGYHPSTVVYDLAIAGLKEYTARDVWQVAIVPVGLLALVAQLGGIVVMIGGVLFFKNRITSGKFLVMIGTGQGIITIILSLVLGFASSSSPPEGANFLSNYVLWFTGTAAGVGIICSIISRTMAMTPVKAGQQRR</sequence>
<accession>A0A060HK48</accession>
<dbReference type="OrthoDB" id="382608at2157"/>
<dbReference type="GeneID" id="74946898"/>
<keyword evidence="3" id="KW-1185">Reference proteome</keyword>
<dbReference type="RefSeq" id="WP_144239581.1">
    <property type="nucleotide sequence ID" value="NZ_CP007536.1"/>
</dbReference>
<organism evidence="2 3">
    <name type="scientific">Nitrososphaera viennensis EN76</name>
    <dbReference type="NCBI Taxonomy" id="926571"/>
    <lineage>
        <taxon>Archaea</taxon>
        <taxon>Nitrososphaerota</taxon>
        <taxon>Nitrososphaeria</taxon>
        <taxon>Nitrososphaerales</taxon>
        <taxon>Nitrososphaeraceae</taxon>
        <taxon>Nitrososphaera</taxon>
    </lineage>
</organism>
<gene>
    <name evidence="2" type="ORF">NVIE_016310</name>
</gene>
<evidence type="ECO:0000313" key="3">
    <source>
        <dbReference type="Proteomes" id="UP000027093"/>
    </source>
</evidence>
<dbReference type="STRING" id="926571.NVIE_016310"/>
<protein>
    <submittedName>
        <fullName evidence="2">Uncharacterized protein</fullName>
    </submittedName>
</protein>
<keyword evidence="1" id="KW-1133">Transmembrane helix</keyword>
<dbReference type="KEGG" id="nvn:NVIE_016310"/>
<dbReference type="Proteomes" id="UP000027093">
    <property type="component" value="Chromosome"/>
</dbReference>
<dbReference type="AlphaFoldDB" id="A0A060HK48"/>
<dbReference type="EMBL" id="CP007536">
    <property type="protein sequence ID" value="AIC15883.1"/>
    <property type="molecule type" value="Genomic_DNA"/>
</dbReference>
<feature type="transmembrane region" description="Helical" evidence="1">
    <location>
        <begin position="118"/>
        <end position="139"/>
    </location>
</feature>
<dbReference type="HOGENOM" id="CLU_1709037_0_0_2"/>
<evidence type="ECO:0000256" key="1">
    <source>
        <dbReference type="SAM" id="Phobius"/>
    </source>
</evidence>
<keyword evidence="1" id="KW-0472">Membrane</keyword>
<reference evidence="2 3" key="1">
    <citation type="journal article" date="2014" name="Int. J. Syst. Evol. Microbiol.">
        <title>Nitrososphaera viennensis gen. nov., sp. nov., an aerobic and mesophilic, ammonia-oxidizing archaeon from soil and a member of the archaeal phylum Thaumarchaeota.</title>
        <authorList>
            <person name="Stieglmeier M."/>
            <person name="Klingl A."/>
            <person name="Alves R.J."/>
            <person name="Rittmann S.K."/>
            <person name="Melcher M."/>
            <person name="Leisch N."/>
            <person name="Schleper C."/>
        </authorList>
    </citation>
    <scope>NUCLEOTIDE SEQUENCE [LARGE SCALE GENOMIC DNA]</scope>
    <source>
        <strain evidence="2">EN76</strain>
    </source>
</reference>
<name>A0A060HK48_9ARCH</name>
<proteinExistence type="predicted"/>
<keyword evidence="1" id="KW-0812">Transmembrane</keyword>
<feature type="transmembrane region" description="Helical" evidence="1">
    <location>
        <begin position="84"/>
        <end position="106"/>
    </location>
</feature>